<evidence type="ECO:0000313" key="5">
    <source>
        <dbReference type="EMBL" id="KAG9229055.1"/>
    </source>
</evidence>
<protein>
    <recommendedName>
        <fullName evidence="4">NmrA-like domain-containing protein</fullName>
    </recommendedName>
</protein>
<keyword evidence="2" id="KW-0521">NADP</keyword>
<evidence type="ECO:0000259" key="4">
    <source>
        <dbReference type="Pfam" id="PF05368"/>
    </source>
</evidence>
<dbReference type="InterPro" id="IPR051609">
    <property type="entry name" value="NmrA/Isoflavone_reductase-like"/>
</dbReference>
<gene>
    <name evidence="5" type="ORF">BJ875DRAFT_475879</name>
</gene>
<comment type="caution">
    <text evidence="5">The sequence shown here is derived from an EMBL/GenBank/DDBJ whole genome shotgun (WGS) entry which is preliminary data.</text>
</comment>
<evidence type="ECO:0000256" key="3">
    <source>
        <dbReference type="ARBA" id="ARBA00023002"/>
    </source>
</evidence>
<dbReference type="Proteomes" id="UP000824998">
    <property type="component" value="Unassembled WGS sequence"/>
</dbReference>
<keyword evidence="3" id="KW-0560">Oxidoreductase</keyword>
<comment type="similarity">
    <text evidence="1">Belongs to the NmrA-type oxidoreductase family. Isoflavone reductase subfamily.</text>
</comment>
<reference evidence="5" key="1">
    <citation type="journal article" date="2021" name="IMA Fungus">
        <title>Genomic characterization of three marine fungi, including Emericellopsis atlantica sp. nov. with signatures of a generalist lifestyle and marine biomass degradation.</title>
        <authorList>
            <person name="Hagestad O.C."/>
            <person name="Hou L."/>
            <person name="Andersen J.H."/>
            <person name="Hansen E.H."/>
            <person name="Altermark B."/>
            <person name="Li C."/>
            <person name="Kuhnert E."/>
            <person name="Cox R.J."/>
            <person name="Crous P.W."/>
            <person name="Spatafora J.W."/>
            <person name="Lail K."/>
            <person name="Amirebrahimi M."/>
            <person name="Lipzen A."/>
            <person name="Pangilinan J."/>
            <person name="Andreopoulos W."/>
            <person name="Hayes R.D."/>
            <person name="Ng V."/>
            <person name="Grigoriev I.V."/>
            <person name="Jackson S.A."/>
            <person name="Sutton T.D.S."/>
            <person name="Dobson A.D.W."/>
            <person name="Rama T."/>
        </authorList>
    </citation>
    <scope>NUCLEOTIDE SEQUENCE</scope>
    <source>
        <strain evidence="5">TRa018bII</strain>
    </source>
</reference>
<accession>A0A9P7Y9Q6</accession>
<evidence type="ECO:0000256" key="2">
    <source>
        <dbReference type="ARBA" id="ARBA00022857"/>
    </source>
</evidence>
<dbReference type="EMBL" id="MU251820">
    <property type="protein sequence ID" value="KAG9229055.1"/>
    <property type="molecule type" value="Genomic_DNA"/>
</dbReference>
<dbReference type="AlphaFoldDB" id="A0A9P7Y9Q6"/>
<dbReference type="InterPro" id="IPR036291">
    <property type="entry name" value="NAD(P)-bd_dom_sf"/>
</dbReference>
<organism evidence="5 6">
    <name type="scientific">Amylocarpus encephaloides</name>
    <dbReference type="NCBI Taxonomy" id="45428"/>
    <lineage>
        <taxon>Eukaryota</taxon>
        <taxon>Fungi</taxon>
        <taxon>Dikarya</taxon>
        <taxon>Ascomycota</taxon>
        <taxon>Pezizomycotina</taxon>
        <taxon>Leotiomycetes</taxon>
        <taxon>Helotiales</taxon>
        <taxon>Helotiales incertae sedis</taxon>
        <taxon>Amylocarpus</taxon>
    </lineage>
</organism>
<evidence type="ECO:0000313" key="6">
    <source>
        <dbReference type="Proteomes" id="UP000824998"/>
    </source>
</evidence>
<feature type="domain" description="NmrA-like" evidence="4">
    <location>
        <begin position="11"/>
        <end position="284"/>
    </location>
</feature>
<dbReference type="OrthoDB" id="10000533at2759"/>
<dbReference type="Pfam" id="PF05368">
    <property type="entry name" value="NmrA"/>
    <property type="match status" value="1"/>
</dbReference>
<dbReference type="GO" id="GO:0016491">
    <property type="term" value="F:oxidoreductase activity"/>
    <property type="evidence" value="ECO:0007669"/>
    <property type="project" value="UniProtKB-KW"/>
</dbReference>
<dbReference type="InterPro" id="IPR008030">
    <property type="entry name" value="NmrA-like"/>
</dbReference>
<proteinExistence type="inferred from homology"/>
<dbReference type="SUPFAM" id="SSF51735">
    <property type="entry name" value="NAD(P)-binding Rossmann-fold domains"/>
    <property type="match status" value="1"/>
</dbReference>
<keyword evidence="6" id="KW-1185">Reference proteome</keyword>
<dbReference type="Gene3D" id="3.40.50.720">
    <property type="entry name" value="NAD(P)-binding Rossmann-like Domain"/>
    <property type="match status" value="1"/>
</dbReference>
<name>A0A9P7Y9Q6_9HELO</name>
<dbReference type="PANTHER" id="PTHR47706">
    <property type="entry name" value="NMRA-LIKE FAMILY PROTEIN"/>
    <property type="match status" value="1"/>
</dbReference>
<evidence type="ECO:0000256" key="1">
    <source>
        <dbReference type="ARBA" id="ARBA00005725"/>
    </source>
</evidence>
<dbReference type="PANTHER" id="PTHR47706:SF4">
    <property type="entry name" value="NMRA-LIKE DOMAIN-CONTAINING PROTEIN"/>
    <property type="match status" value="1"/>
</dbReference>
<sequence>MIGQTSHIMVKIAVAGGSGQIASEVVDRLAATKKHEILIISRKDPAATIEERPGVTWARTDYTDKAQLTRLLNGIHTVLCYTTPIGESAAAGQKLLIDAAIAAGVKRFAPNEWSTSSIKELPWYATKVEVREYLKELNKDKKVIEYTFFQNGMMIDYLVPEGTSSKHLKNPELFLDFFRRRAIVIERKEQDCHFTFTTVDDLSNVVVRAVEYEGEWPVIGGVQGTTLSMSELLKIGVKARGGKPWDITLIPEDDIRAGNFGNSWIPTMDKEPTMTAEQIEHFSKLVLQSCLLSGLSRDWVVSDEWNRLLPDYKFIGAEEFLVKHWAGRD</sequence>